<keyword evidence="2" id="KW-0560">Oxidoreductase</keyword>
<dbReference type="PANTHER" id="PTHR42901:SF1">
    <property type="entry name" value="ALCOHOL DEHYDROGENASE"/>
    <property type="match status" value="1"/>
</dbReference>
<comment type="similarity">
    <text evidence="1">Belongs to the short-chain dehydrogenases/reductases (SDR) family.</text>
</comment>
<evidence type="ECO:0000256" key="2">
    <source>
        <dbReference type="ARBA" id="ARBA00023002"/>
    </source>
</evidence>
<sequence length="247" mass="26270">MQSYQAASGGLNGKVILVTGAGDGIGKEAALTFAQYGACVILLGKTVAKLTAVYDQIVADGGKEPAIIPLDLKGATAKHYRDMAATIQAEFGKLDGVLHNAGLLGVLTPFEHIDLPTWQDVMQVNVTSAMLMTQALMPVLKLAPRASVVFTSSGVGRKGRAFWGPYAVSKFATEGLMQIIANEYDNSSIRVNCINPGATRTTMRSKAYPGEDVALIKTPADLMWLYLYLMSDDSIAVNGQSLDAQPK</sequence>
<protein>
    <recommendedName>
        <fullName evidence="3">Ketoreductase domain-containing protein</fullName>
    </recommendedName>
</protein>
<dbReference type="InterPro" id="IPR020904">
    <property type="entry name" value="Sc_DH/Rdtase_CS"/>
</dbReference>
<accession>A0A486XWJ3</accession>
<dbReference type="Pfam" id="PF00106">
    <property type="entry name" value="adh_short"/>
    <property type="match status" value="1"/>
</dbReference>
<dbReference type="NCBIfam" id="NF006509">
    <property type="entry name" value="PRK08945.1"/>
    <property type="match status" value="1"/>
</dbReference>
<feature type="domain" description="Ketoreductase" evidence="3">
    <location>
        <begin position="14"/>
        <end position="179"/>
    </location>
</feature>
<gene>
    <name evidence="4" type="ORF">BAL341_3709</name>
</gene>
<organism evidence="4">
    <name type="scientific">Rheinheimera sp. BAL341</name>
    <dbReference type="NCBI Taxonomy" id="1708203"/>
    <lineage>
        <taxon>Bacteria</taxon>
        <taxon>Pseudomonadati</taxon>
        <taxon>Pseudomonadota</taxon>
        <taxon>Gammaproteobacteria</taxon>
        <taxon>Chromatiales</taxon>
        <taxon>Chromatiaceae</taxon>
        <taxon>Rheinheimera</taxon>
    </lineage>
</organism>
<evidence type="ECO:0000259" key="3">
    <source>
        <dbReference type="SMART" id="SM00822"/>
    </source>
</evidence>
<dbReference type="AlphaFoldDB" id="A0A486XWJ3"/>
<reference evidence="4" key="1">
    <citation type="submission" date="2019-04" db="EMBL/GenBank/DDBJ databases">
        <authorList>
            <person name="Brambilla D."/>
        </authorList>
    </citation>
    <scope>NUCLEOTIDE SEQUENCE</scope>
    <source>
        <strain evidence="4">BAL1</strain>
    </source>
</reference>
<dbReference type="Gene3D" id="3.40.50.720">
    <property type="entry name" value="NAD(P)-binding Rossmann-like Domain"/>
    <property type="match status" value="1"/>
</dbReference>
<name>A0A486XWJ3_9GAMM</name>
<dbReference type="PRINTS" id="PR00081">
    <property type="entry name" value="GDHRDH"/>
</dbReference>
<dbReference type="SMART" id="SM00822">
    <property type="entry name" value="PKS_KR"/>
    <property type="match status" value="1"/>
</dbReference>
<dbReference type="InterPro" id="IPR036291">
    <property type="entry name" value="NAD(P)-bd_dom_sf"/>
</dbReference>
<dbReference type="PANTHER" id="PTHR42901">
    <property type="entry name" value="ALCOHOL DEHYDROGENASE"/>
    <property type="match status" value="1"/>
</dbReference>
<evidence type="ECO:0000256" key="1">
    <source>
        <dbReference type="ARBA" id="ARBA00006484"/>
    </source>
</evidence>
<dbReference type="EMBL" id="CAAJGR010000034">
    <property type="protein sequence ID" value="VHO06697.1"/>
    <property type="molecule type" value="Genomic_DNA"/>
</dbReference>
<dbReference type="InterPro" id="IPR057326">
    <property type="entry name" value="KR_dom"/>
</dbReference>
<evidence type="ECO:0000313" key="4">
    <source>
        <dbReference type="EMBL" id="VHO06697.1"/>
    </source>
</evidence>
<dbReference type="InterPro" id="IPR002347">
    <property type="entry name" value="SDR_fam"/>
</dbReference>
<proteinExistence type="inferred from homology"/>
<dbReference type="PROSITE" id="PS00061">
    <property type="entry name" value="ADH_SHORT"/>
    <property type="match status" value="1"/>
</dbReference>
<dbReference type="SUPFAM" id="SSF51735">
    <property type="entry name" value="NAD(P)-binding Rossmann-fold domains"/>
    <property type="match status" value="1"/>
</dbReference>
<dbReference type="GO" id="GO:0016491">
    <property type="term" value="F:oxidoreductase activity"/>
    <property type="evidence" value="ECO:0007669"/>
    <property type="project" value="UniProtKB-KW"/>
</dbReference>